<dbReference type="KEGG" id="bct:GEM_4692"/>
<keyword evidence="1" id="KW-0378">Hydrolase</keyword>
<dbReference type="SUPFAM" id="SSF55298">
    <property type="entry name" value="YjgF-like"/>
    <property type="match status" value="1"/>
</dbReference>
<dbReference type="RefSeq" id="WP_014899845.1">
    <property type="nucleotide sequence ID" value="NC_018514.1"/>
</dbReference>
<dbReference type="GO" id="GO:0047989">
    <property type="term" value="F:hydroxybutyrate-dimer hydrolase activity"/>
    <property type="evidence" value="ECO:0007669"/>
    <property type="project" value="UniProtKB-EC"/>
</dbReference>
<protein>
    <submittedName>
        <fullName evidence="1">Endoribonuclease</fullName>
        <ecNumber evidence="1">3.1.1.22</ecNumber>
    </submittedName>
</protein>
<dbReference type="CDD" id="cd06150">
    <property type="entry name" value="YjgF_YER057c_UK114_like_2"/>
    <property type="match status" value="1"/>
</dbReference>
<dbReference type="EC" id="3.1.1.22" evidence="1"/>
<dbReference type="InterPro" id="IPR035959">
    <property type="entry name" value="RutC-like_sf"/>
</dbReference>
<dbReference type="PANTHER" id="PTHR47328:SF1">
    <property type="entry name" value="RUTC FAMILY PROTEIN YOAB"/>
    <property type="match status" value="1"/>
</dbReference>
<dbReference type="AlphaFoldDB" id="A0A9W3K926"/>
<dbReference type="PANTHER" id="PTHR47328">
    <property type="match status" value="1"/>
</dbReference>
<dbReference type="Gene3D" id="3.30.1330.40">
    <property type="entry name" value="RutC-like"/>
    <property type="match status" value="1"/>
</dbReference>
<dbReference type="InterPro" id="IPR035709">
    <property type="entry name" value="YoaB-like"/>
</dbReference>
<dbReference type="InterPro" id="IPR006175">
    <property type="entry name" value="YjgF/YER057c/UK114"/>
</dbReference>
<gene>
    <name evidence="1" type="ORF">GEM_4692</name>
</gene>
<sequence length="121" mass="13004">MSEIKRSHVGKRLSEAAIHQGVIYLAGQVPSDVAQDMSGQTRQVLASVDALLAEHGSDKSRILSCQIFLSDMSQVARMNEVWDAWVTPGQTPPRATVGAQLASPEKLIEIVIVAAVGPNDR</sequence>
<accession>A0A9W3K926</accession>
<dbReference type="EMBL" id="CP003775">
    <property type="protein sequence ID" value="AFQ51082.1"/>
    <property type="molecule type" value="Genomic_DNA"/>
</dbReference>
<evidence type="ECO:0000313" key="2">
    <source>
        <dbReference type="Proteomes" id="UP000032866"/>
    </source>
</evidence>
<proteinExistence type="predicted"/>
<name>A0A9W3K926_BURCE</name>
<organism evidence="1 2">
    <name type="scientific">Burkholderia cepacia GG4</name>
    <dbReference type="NCBI Taxonomy" id="1009846"/>
    <lineage>
        <taxon>Bacteria</taxon>
        <taxon>Pseudomonadati</taxon>
        <taxon>Pseudomonadota</taxon>
        <taxon>Betaproteobacteria</taxon>
        <taxon>Burkholderiales</taxon>
        <taxon>Burkholderiaceae</taxon>
        <taxon>Burkholderia</taxon>
        <taxon>Burkholderia cepacia complex</taxon>
    </lineage>
</organism>
<dbReference type="Pfam" id="PF01042">
    <property type="entry name" value="Ribonuc_L-PSP"/>
    <property type="match status" value="1"/>
</dbReference>
<evidence type="ECO:0000313" key="1">
    <source>
        <dbReference type="EMBL" id="AFQ51082.1"/>
    </source>
</evidence>
<dbReference type="Proteomes" id="UP000032866">
    <property type="component" value="Chromosome 2"/>
</dbReference>
<reference evidence="1 2" key="1">
    <citation type="journal article" date="2012" name="J. Bacteriol.">
        <title>Complete Genome Sequence of Burkholderia sp. Strain GG4, a Betaproteobacterium That Reduces 3-Oxo-N-Acylhomoserine Lactones and Produces Different N-Acylhomoserine Lactones.</title>
        <authorList>
            <person name="Hong K.W."/>
            <person name="Koh C.L."/>
            <person name="Sam C.K."/>
            <person name="Yin W.F."/>
            <person name="Chan K.G."/>
        </authorList>
    </citation>
    <scope>NUCLEOTIDE SEQUENCE [LARGE SCALE GENOMIC DNA]</scope>
    <source>
        <strain evidence="1 2">GG4</strain>
    </source>
</reference>